<name>A0ABU0AU09_9FIRM</name>
<keyword evidence="6" id="KW-1185">Reference proteome</keyword>
<dbReference type="Pfam" id="PF08352">
    <property type="entry name" value="oligo_HPY"/>
    <property type="match status" value="1"/>
</dbReference>
<comment type="caution">
    <text evidence="5">The sequence shown here is derived from an EMBL/GenBank/DDBJ whole genome shotgun (WGS) entry which is preliminary data.</text>
</comment>
<proteinExistence type="predicted"/>
<keyword evidence="1" id="KW-0813">Transport</keyword>
<keyword evidence="3 5" id="KW-0067">ATP-binding</keyword>
<dbReference type="CDD" id="cd03257">
    <property type="entry name" value="ABC_NikE_OppD_transporters"/>
    <property type="match status" value="1"/>
</dbReference>
<dbReference type="GO" id="GO:0005524">
    <property type="term" value="F:ATP binding"/>
    <property type="evidence" value="ECO:0007669"/>
    <property type="project" value="UniProtKB-KW"/>
</dbReference>
<dbReference type="InterPro" id="IPR027417">
    <property type="entry name" value="P-loop_NTPase"/>
</dbReference>
<dbReference type="Proteomes" id="UP001236559">
    <property type="component" value="Unassembled WGS sequence"/>
</dbReference>
<dbReference type="Gene3D" id="3.40.50.300">
    <property type="entry name" value="P-loop containing nucleotide triphosphate hydrolases"/>
    <property type="match status" value="1"/>
</dbReference>
<gene>
    <name evidence="5" type="ORF">J2S72_000766</name>
</gene>
<feature type="domain" description="ABC transporter" evidence="4">
    <location>
        <begin position="5"/>
        <end position="248"/>
    </location>
</feature>
<evidence type="ECO:0000313" key="6">
    <source>
        <dbReference type="Proteomes" id="UP001236559"/>
    </source>
</evidence>
<dbReference type="PANTHER" id="PTHR43776">
    <property type="entry name" value="TRANSPORT ATP-BINDING PROTEIN"/>
    <property type="match status" value="1"/>
</dbReference>
<evidence type="ECO:0000313" key="5">
    <source>
        <dbReference type="EMBL" id="MDQ0274749.1"/>
    </source>
</evidence>
<dbReference type="InterPro" id="IPR003439">
    <property type="entry name" value="ABC_transporter-like_ATP-bd"/>
</dbReference>
<sequence length="315" mass="36217">MNEILKIRNLKKYFHKKKILTKALDNVSLDLFEGETLGIVGESGSGKSTLARCILNLYDDVEGKIEFQGKDIKNLKNEELKKYRGQVQMIFQDPYSSLNPRRKTGQIVGEGLINIEKLKGKELKEKVLETMEICGLPKYTYERYPHEFSGGQRQRIGIARALAVNPKLIVADEPTSALDVSIQAHIINLLNQLKEKMSLSIIFISHDLAVVEHIADRIAVMYLGQIVEMAPTKELFENPMHPYTRVLLSAIPKQNPWDKSNEIKYRRENELNEELKEGCKYRDRCGGKKDSCENPYEMIEVKKDHFVSCKKYIKK</sequence>
<dbReference type="NCBIfam" id="TIGR01727">
    <property type="entry name" value="oligo_HPY"/>
    <property type="match status" value="1"/>
</dbReference>
<dbReference type="InterPro" id="IPR050319">
    <property type="entry name" value="ABC_transp_ATP-bind"/>
</dbReference>
<dbReference type="PROSITE" id="PS00211">
    <property type="entry name" value="ABC_TRANSPORTER_1"/>
    <property type="match status" value="1"/>
</dbReference>
<dbReference type="InterPro" id="IPR003593">
    <property type="entry name" value="AAA+_ATPase"/>
</dbReference>
<evidence type="ECO:0000256" key="3">
    <source>
        <dbReference type="ARBA" id="ARBA00022840"/>
    </source>
</evidence>
<accession>A0ABU0AU09</accession>
<evidence type="ECO:0000259" key="4">
    <source>
        <dbReference type="PROSITE" id="PS50893"/>
    </source>
</evidence>
<dbReference type="InterPro" id="IPR017871">
    <property type="entry name" value="ABC_transporter-like_CS"/>
</dbReference>
<keyword evidence="2" id="KW-0547">Nucleotide-binding</keyword>
<dbReference type="RefSeq" id="WP_023055444.1">
    <property type="nucleotide sequence ID" value="NZ_JAUSTN010000003.1"/>
</dbReference>
<organism evidence="5 6">
    <name type="scientific">Peptoniphilus koenoeneniae</name>
    <dbReference type="NCBI Taxonomy" id="507751"/>
    <lineage>
        <taxon>Bacteria</taxon>
        <taxon>Bacillati</taxon>
        <taxon>Bacillota</taxon>
        <taxon>Tissierellia</taxon>
        <taxon>Tissierellales</taxon>
        <taxon>Peptoniphilaceae</taxon>
        <taxon>Peptoniphilus</taxon>
    </lineage>
</organism>
<evidence type="ECO:0000256" key="1">
    <source>
        <dbReference type="ARBA" id="ARBA00022448"/>
    </source>
</evidence>
<reference evidence="5 6" key="1">
    <citation type="submission" date="2023-07" db="EMBL/GenBank/DDBJ databases">
        <title>Genomic Encyclopedia of Type Strains, Phase IV (KMG-IV): sequencing the most valuable type-strain genomes for metagenomic binning, comparative biology and taxonomic classification.</title>
        <authorList>
            <person name="Goeker M."/>
        </authorList>
    </citation>
    <scope>NUCLEOTIDE SEQUENCE [LARGE SCALE GENOMIC DNA]</scope>
    <source>
        <strain evidence="5 6">DSM 22616</strain>
    </source>
</reference>
<dbReference type="PANTHER" id="PTHR43776:SF8">
    <property type="entry name" value="ABC TRANSPORTER, ATP-BINDING PROTEIN"/>
    <property type="match status" value="1"/>
</dbReference>
<dbReference type="Pfam" id="PF00005">
    <property type="entry name" value="ABC_tran"/>
    <property type="match status" value="1"/>
</dbReference>
<protein>
    <submittedName>
        <fullName evidence="5">Oligopeptide/dipeptide ABC transporter ATP-binding protein</fullName>
    </submittedName>
</protein>
<evidence type="ECO:0000256" key="2">
    <source>
        <dbReference type="ARBA" id="ARBA00022741"/>
    </source>
</evidence>
<dbReference type="InterPro" id="IPR013563">
    <property type="entry name" value="Oligopep_ABC_C"/>
</dbReference>
<dbReference type="SUPFAM" id="SSF52540">
    <property type="entry name" value="P-loop containing nucleoside triphosphate hydrolases"/>
    <property type="match status" value="1"/>
</dbReference>
<dbReference type="EMBL" id="JAUSTN010000003">
    <property type="protein sequence ID" value="MDQ0274749.1"/>
    <property type="molecule type" value="Genomic_DNA"/>
</dbReference>
<dbReference type="PROSITE" id="PS50893">
    <property type="entry name" value="ABC_TRANSPORTER_2"/>
    <property type="match status" value="1"/>
</dbReference>
<dbReference type="SMART" id="SM00382">
    <property type="entry name" value="AAA"/>
    <property type="match status" value="1"/>
</dbReference>